<gene>
    <name evidence="2" type="ORF">K788_0005463</name>
</gene>
<keyword evidence="1" id="KW-0812">Transmembrane</keyword>
<dbReference type="Proteomes" id="UP000019146">
    <property type="component" value="Chromosome 2"/>
</dbReference>
<evidence type="ECO:0008006" key="4">
    <source>
        <dbReference type="Google" id="ProtNLM"/>
    </source>
</evidence>
<protein>
    <recommendedName>
        <fullName evidence="4">Transmembrane protein</fullName>
    </recommendedName>
</protein>
<evidence type="ECO:0000313" key="2">
    <source>
        <dbReference type="EMBL" id="ALL67370.1"/>
    </source>
</evidence>
<accession>A0A0P0RFE1</accession>
<organism evidence="2 3">
    <name type="scientific">Paraburkholderia caribensis MBA4</name>
    <dbReference type="NCBI Taxonomy" id="1323664"/>
    <lineage>
        <taxon>Bacteria</taxon>
        <taxon>Pseudomonadati</taxon>
        <taxon>Pseudomonadota</taxon>
        <taxon>Betaproteobacteria</taxon>
        <taxon>Burkholderiales</taxon>
        <taxon>Burkholderiaceae</taxon>
        <taxon>Paraburkholderia</taxon>
    </lineage>
</organism>
<name>A0A0P0RFE1_9BURK</name>
<feature type="transmembrane region" description="Helical" evidence="1">
    <location>
        <begin position="54"/>
        <end position="87"/>
    </location>
</feature>
<keyword evidence="1" id="KW-0472">Membrane</keyword>
<dbReference type="AlphaFoldDB" id="A0A0P0RFE1"/>
<sequence length="99" mass="11067">MVPVYFAEVAHFAQPRPSEQSGILLPVQRHSTRCRLADQGDGVKKRLASLTAEIIWLLCFLVLAALAPTFFAKIVLLAICALLVWLYKPNKKGSQDKKF</sequence>
<dbReference type="EMBL" id="CP012747">
    <property type="protein sequence ID" value="ALL67370.1"/>
    <property type="molecule type" value="Genomic_DNA"/>
</dbReference>
<evidence type="ECO:0000256" key="1">
    <source>
        <dbReference type="SAM" id="Phobius"/>
    </source>
</evidence>
<keyword evidence="1" id="KW-1133">Transmembrane helix</keyword>
<reference evidence="2 3" key="1">
    <citation type="journal article" date="2014" name="Genome Announc.">
        <title>Draft Genome Sequence of the Haloacid-Degrading Burkholderia caribensis Strain MBA4.</title>
        <authorList>
            <person name="Pan Y."/>
            <person name="Kong K.F."/>
            <person name="Tsang J.S."/>
        </authorList>
    </citation>
    <scope>NUCLEOTIDE SEQUENCE [LARGE SCALE GENOMIC DNA]</scope>
    <source>
        <strain evidence="2 3">MBA4</strain>
    </source>
</reference>
<dbReference type="KEGG" id="bcai:K788_0005463"/>
<evidence type="ECO:0000313" key="3">
    <source>
        <dbReference type="Proteomes" id="UP000019146"/>
    </source>
</evidence>
<proteinExistence type="predicted"/>